<dbReference type="EMBL" id="NHRY01000068">
    <property type="protein sequence ID" value="PPQ35749.1"/>
    <property type="molecule type" value="Genomic_DNA"/>
</dbReference>
<evidence type="ECO:0008006" key="3">
    <source>
        <dbReference type="Google" id="ProtNLM"/>
    </source>
</evidence>
<dbReference type="OrthoDB" id="8556864at2"/>
<gene>
    <name evidence="1" type="ORF">CCS01_06730</name>
</gene>
<reference evidence="1 2" key="1">
    <citation type="journal article" date="2018" name="Arch. Microbiol.">
        <title>New insights into the metabolic potential of the phototrophic purple bacterium Rhodopila globiformis DSM 161(T) from its draft genome sequence and evidence for a vanadium-dependent nitrogenase.</title>
        <authorList>
            <person name="Imhoff J.F."/>
            <person name="Rahn T."/>
            <person name="Kunzel S."/>
            <person name="Neulinger S.C."/>
        </authorList>
    </citation>
    <scope>NUCLEOTIDE SEQUENCE [LARGE SCALE GENOMIC DNA]</scope>
    <source>
        <strain evidence="1 2">DSM 161</strain>
    </source>
</reference>
<sequence length="457" mass="47351">MDNGSFRYQPLLALDAPDGSSPVREDALVASLLSGGDSRLRIDARTGVNKYLCPPRPAPDVLCASSCTASPITGQAFRRSAEAWRTLAACAPERQRTRLLDRYARDIGTRLLACFHAGGLAEAILCPSGTDALQTATLLLHLEQPGRPMTAILPQASETGSGVPLAATLRRFDEPVPFDAPLVDCAVDAAEIPLRDADGVPRPDDALADAYAAAAAGSTGRPVVFLTYGTKTGLIAPNRPPRGAEVIVDACQARVEPALVAGWLRQGWPVAVTGSKFFGGPAFSGAVLFPSDRLAAIRRASPGRCRKVLEGNAGNVGMLLRWIAALETMEAFAALGGQVAARLCDRAAAIGRGLAGIDGVVPIPGLIGGGEGWSAVPTIFTIAVRDPVDPRRKLTAAELRPLYARLARDGVLLGQPVGLGAFGGLRIAVGARDLLPGAPADGGLPRLLAALRAAIGA</sequence>
<proteinExistence type="predicted"/>
<evidence type="ECO:0000313" key="2">
    <source>
        <dbReference type="Proteomes" id="UP000239724"/>
    </source>
</evidence>
<dbReference type="Proteomes" id="UP000239724">
    <property type="component" value="Unassembled WGS sequence"/>
</dbReference>
<comment type="caution">
    <text evidence="1">The sequence shown here is derived from an EMBL/GenBank/DDBJ whole genome shotgun (WGS) entry which is preliminary data.</text>
</comment>
<dbReference type="SUPFAM" id="SSF53383">
    <property type="entry name" value="PLP-dependent transferases"/>
    <property type="match status" value="1"/>
</dbReference>
<dbReference type="RefSeq" id="WP_104518084.1">
    <property type="nucleotide sequence ID" value="NZ_NHRY01000068.1"/>
</dbReference>
<organism evidence="1 2">
    <name type="scientific">Rhodopila globiformis</name>
    <name type="common">Rhodopseudomonas globiformis</name>
    <dbReference type="NCBI Taxonomy" id="1071"/>
    <lineage>
        <taxon>Bacteria</taxon>
        <taxon>Pseudomonadati</taxon>
        <taxon>Pseudomonadota</taxon>
        <taxon>Alphaproteobacteria</taxon>
        <taxon>Acetobacterales</taxon>
        <taxon>Acetobacteraceae</taxon>
        <taxon>Rhodopila</taxon>
    </lineage>
</organism>
<evidence type="ECO:0000313" key="1">
    <source>
        <dbReference type="EMBL" id="PPQ35749.1"/>
    </source>
</evidence>
<protein>
    <recommendedName>
        <fullName evidence="3">Aminotransferase class I/classII domain-containing protein</fullName>
    </recommendedName>
</protein>
<name>A0A2S6NKS6_RHOGL</name>
<dbReference type="AlphaFoldDB" id="A0A2S6NKS6"/>
<dbReference type="InterPro" id="IPR015424">
    <property type="entry name" value="PyrdxlP-dep_Trfase"/>
</dbReference>
<accession>A0A2S6NKS6</accession>
<keyword evidence="2" id="KW-1185">Reference proteome</keyword>